<evidence type="ECO:0000259" key="1">
    <source>
        <dbReference type="Pfam" id="PF02195"/>
    </source>
</evidence>
<gene>
    <name evidence="2" type="ORF">ACE1CC_25355</name>
</gene>
<keyword evidence="3" id="KW-1185">Reference proteome</keyword>
<reference evidence="2 3" key="1">
    <citation type="submission" date="2024-09" db="EMBL/GenBank/DDBJ databases">
        <title>Floridaenema gen nov. (Aerosakkonemataceae, Aerosakkonematales ord. nov., Cyanobacteria) from benthic tropical and subtropical fresh waters, with the description of four new species.</title>
        <authorList>
            <person name="Moretto J.A."/>
            <person name="Berthold D.E."/>
            <person name="Lefler F.W."/>
            <person name="Huang I.-S."/>
            <person name="Laughinghouse H. IV."/>
        </authorList>
    </citation>
    <scope>NUCLEOTIDE SEQUENCE [LARGE SCALE GENOMIC DNA]</scope>
    <source>
        <strain evidence="2 3">BLCC-F46</strain>
    </source>
</reference>
<evidence type="ECO:0000313" key="2">
    <source>
        <dbReference type="EMBL" id="MFB2880191.1"/>
    </source>
</evidence>
<comment type="caution">
    <text evidence="2">The sequence shown here is derived from an EMBL/GenBank/DDBJ whole genome shotgun (WGS) entry which is preliminary data.</text>
</comment>
<evidence type="ECO:0000313" key="3">
    <source>
        <dbReference type="Proteomes" id="UP001576774"/>
    </source>
</evidence>
<feature type="domain" description="ParB-like N-terminal" evidence="1">
    <location>
        <begin position="9"/>
        <end position="70"/>
    </location>
</feature>
<dbReference type="SUPFAM" id="SSF110849">
    <property type="entry name" value="ParB/Sulfiredoxin"/>
    <property type="match status" value="1"/>
</dbReference>
<organism evidence="2 3">
    <name type="scientific">Floridaenema aerugineum BLCC-F46</name>
    <dbReference type="NCBI Taxonomy" id="3153654"/>
    <lineage>
        <taxon>Bacteria</taxon>
        <taxon>Bacillati</taxon>
        <taxon>Cyanobacteriota</taxon>
        <taxon>Cyanophyceae</taxon>
        <taxon>Oscillatoriophycideae</taxon>
        <taxon>Aerosakkonematales</taxon>
        <taxon>Aerosakkonemataceae</taxon>
        <taxon>Floridanema</taxon>
        <taxon>Floridanema aerugineum</taxon>
    </lineage>
</organism>
<dbReference type="Pfam" id="PF02195">
    <property type="entry name" value="ParB_N"/>
    <property type="match status" value="1"/>
</dbReference>
<dbReference type="RefSeq" id="WP_413273216.1">
    <property type="nucleotide sequence ID" value="NZ_JBHFNQ010000198.1"/>
</dbReference>
<dbReference type="Proteomes" id="UP001576774">
    <property type="component" value="Unassembled WGS sequence"/>
</dbReference>
<proteinExistence type="predicted"/>
<name>A0ABV4XCC8_9CYAN</name>
<dbReference type="InterPro" id="IPR036086">
    <property type="entry name" value="ParB/Sulfiredoxin_sf"/>
</dbReference>
<sequence>MKLSTSLVAVRKITSNVPRSTFPDDEIEKVAKLIVETEGIINPIIVRRTSLESYEVIDGHFEYYAAARAREIDLARGEMVSAYIIEDEKEEFIIEQIKLLRKPKSIAPVNGGSVATERIENRLTNLESRLEKRINDILQKTLDNQQLKFQLKELTERIEKNPEPLELFNNVKNKKALLVSRLSSAFGGSKAEQVVEGIAKEREKGAFKSLNDLVERVHIRRGKKDVKAISIKKMLEIIDTWSRT</sequence>
<protein>
    <submittedName>
        <fullName evidence="2">ParB N-terminal domain-containing protein</fullName>
    </submittedName>
</protein>
<dbReference type="EMBL" id="JBHFNQ010000198">
    <property type="protein sequence ID" value="MFB2880191.1"/>
    <property type="molecule type" value="Genomic_DNA"/>
</dbReference>
<dbReference type="InterPro" id="IPR003115">
    <property type="entry name" value="ParB_N"/>
</dbReference>
<accession>A0ABV4XCC8</accession>
<dbReference type="Gene3D" id="3.90.1530.10">
    <property type="entry name" value="Conserved hypothetical protein from pyrococcus furiosus pfu- 392566-001, ParB domain"/>
    <property type="match status" value="1"/>
</dbReference>